<protein>
    <recommendedName>
        <fullName evidence="1">CRISPR associated protein Cas6 C-terminal domain-containing protein</fullName>
    </recommendedName>
</protein>
<dbReference type="AlphaFoldDB" id="A0A5J4Q7J1"/>
<dbReference type="InterPro" id="IPR049435">
    <property type="entry name" value="Cas_Cas6_C"/>
</dbReference>
<proteinExistence type="predicted"/>
<reference evidence="2" key="1">
    <citation type="submission" date="2019-03" db="EMBL/GenBank/DDBJ databases">
        <title>Single cell metagenomics reveals metabolic interactions within the superorganism composed of flagellate Streblomastix strix and complex community of Bacteroidetes bacteria on its surface.</title>
        <authorList>
            <person name="Treitli S.C."/>
            <person name="Kolisko M."/>
            <person name="Husnik F."/>
            <person name="Keeling P."/>
            <person name="Hampl V."/>
        </authorList>
    </citation>
    <scope>NUCLEOTIDE SEQUENCE</scope>
    <source>
        <strain evidence="2">STM</strain>
    </source>
</reference>
<organism evidence="2">
    <name type="scientific">termite gut metagenome</name>
    <dbReference type="NCBI Taxonomy" id="433724"/>
    <lineage>
        <taxon>unclassified sequences</taxon>
        <taxon>metagenomes</taxon>
        <taxon>organismal metagenomes</taxon>
    </lineage>
</organism>
<feature type="domain" description="CRISPR associated protein Cas6 C-terminal" evidence="1">
    <location>
        <begin position="9"/>
        <end position="62"/>
    </location>
</feature>
<dbReference type="Pfam" id="PF01881">
    <property type="entry name" value="Cas_Cas6_C"/>
    <property type="match status" value="1"/>
</dbReference>
<gene>
    <name evidence="2" type="ORF">EZS27_033162</name>
</gene>
<dbReference type="CDD" id="cd21140">
    <property type="entry name" value="Cas6_I-like"/>
    <property type="match status" value="1"/>
</dbReference>
<dbReference type="EMBL" id="SNRY01004840">
    <property type="protein sequence ID" value="KAA6316543.1"/>
    <property type="molecule type" value="Genomic_DNA"/>
</dbReference>
<dbReference type="Gene3D" id="3.30.70.1900">
    <property type="match status" value="1"/>
</dbReference>
<name>A0A5J4Q7J1_9ZZZZ</name>
<sequence length="67" mass="7559">NYSFNKLNEPKPVLTKIKAGTLQETKVKGYMCKFKIKLPEELMRVMYEGGIGEKGSLGFGMARAKLF</sequence>
<comment type="caution">
    <text evidence="2">The sequence shown here is derived from an EMBL/GenBank/DDBJ whole genome shotgun (WGS) entry which is preliminary data.</text>
</comment>
<accession>A0A5J4Q7J1</accession>
<evidence type="ECO:0000259" key="1">
    <source>
        <dbReference type="Pfam" id="PF01881"/>
    </source>
</evidence>
<evidence type="ECO:0000313" key="2">
    <source>
        <dbReference type="EMBL" id="KAA6316543.1"/>
    </source>
</evidence>
<feature type="non-terminal residue" evidence="2">
    <location>
        <position position="1"/>
    </location>
</feature>